<reference evidence="3" key="1">
    <citation type="journal article" date="2023" name="Mol. Phylogenet. Evol.">
        <title>Genome-scale phylogeny and comparative genomics of the fungal order Sordariales.</title>
        <authorList>
            <person name="Hensen N."/>
            <person name="Bonometti L."/>
            <person name="Westerberg I."/>
            <person name="Brannstrom I.O."/>
            <person name="Guillou S."/>
            <person name="Cros-Aarteil S."/>
            <person name="Calhoun S."/>
            <person name="Haridas S."/>
            <person name="Kuo A."/>
            <person name="Mondo S."/>
            <person name="Pangilinan J."/>
            <person name="Riley R."/>
            <person name="LaButti K."/>
            <person name="Andreopoulos B."/>
            <person name="Lipzen A."/>
            <person name="Chen C."/>
            <person name="Yan M."/>
            <person name="Daum C."/>
            <person name="Ng V."/>
            <person name="Clum A."/>
            <person name="Steindorff A."/>
            <person name="Ohm R.A."/>
            <person name="Martin F."/>
            <person name="Silar P."/>
            <person name="Natvig D.O."/>
            <person name="Lalanne C."/>
            <person name="Gautier V."/>
            <person name="Ament-Velasquez S.L."/>
            <person name="Kruys A."/>
            <person name="Hutchinson M.I."/>
            <person name="Powell A.J."/>
            <person name="Barry K."/>
            <person name="Miller A.N."/>
            <person name="Grigoriev I.V."/>
            <person name="Debuchy R."/>
            <person name="Gladieux P."/>
            <person name="Hiltunen Thoren M."/>
            <person name="Johannesson H."/>
        </authorList>
    </citation>
    <scope>NUCLEOTIDE SEQUENCE</scope>
    <source>
        <strain evidence="3">CBS 141.50</strain>
    </source>
</reference>
<dbReference type="RefSeq" id="XP_062634695.1">
    <property type="nucleotide sequence ID" value="XM_062781629.1"/>
</dbReference>
<evidence type="ECO:0000313" key="4">
    <source>
        <dbReference type="Proteomes" id="UP001302676"/>
    </source>
</evidence>
<reference evidence="3" key="2">
    <citation type="submission" date="2023-05" db="EMBL/GenBank/DDBJ databases">
        <authorList>
            <consortium name="Lawrence Berkeley National Laboratory"/>
            <person name="Steindorff A."/>
            <person name="Hensen N."/>
            <person name="Bonometti L."/>
            <person name="Westerberg I."/>
            <person name="Brannstrom I.O."/>
            <person name="Guillou S."/>
            <person name="Cros-Aarteil S."/>
            <person name="Calhoun S."/>
            <person name="Haridas S."/>
            <person name="Kuo A."/>
            <person name="Mondo S."/>
            <person name="Pangilinan J."/>
            <person name="Riley R."/>
            <person name="Labutti K."/>
            <person name="Andreopoulos B."/>
            <person name="Lipzen A."/>
            <person name="Chen C."/>
            <person name="Yanf M."/>
            <person name="Daum C."/>
            <person name="Ng V."/>
            <person name="Clum A."/>
            <person name="Ohm R."/>
            <person name="Martin F."/>
            <person name="Silar P."/>
            <person name="Natvig D."/>
            <person name="Lalanne C."/>
            <person name="Gautier V."/>
            <person name="Ament-Velasquez S.L."/>
            <person name="Kruys A."/>
            <person name="Hutchinson M.I."/>
            <person name="Powell A.J."/>
            <person name="Barry K."/>
            <person name="Miller A.N."/>
            <person name="Grigoriev I.V."/>
            <person name="Debuchy R."/>
            <person name="Gladieux P."/>
            <person name="Thoren M.H."/>
            <person name="Johannesson H."/>
        </authorList>
    </citation>
    <scope>NUCLEOTIDE SEQUENCE</scope>
    <source>
        <strain evidence="3">CBS 141.50</strain>
    </source>
</reference>
<dbReference type="Proteomes" id="UP001302676">
    <property type="component" value="Unassembled WGS sequence"/>
</dbReference>
<feature type="chain" id="PRO_5043014977" description="2EXR domain-containing protein" evidence="1">
    <location>
        <begin position="25"/>
        <end position="333"/>
    </location>
</feature>
<comment type="caution">
    <text evidence="3">The sequence shown here is derived from an EMBL/GenBank/DDBJ whole genome shotgun (WGS) entry which is preliminary data.</text>
</comment>
<feature type="domain" description="2EXR" evidence="2">
    <location>
        <begin position="36"/>
        <end position="150"/>
    </location>
</feature>
<protein>
    <recommendedName>
        <fullName evidence="2">2EXR domain-containing protein</fullName>
    </recommendedName>
</protein>
<organism evidence="3 4">
    <name type="scientific">Dichotomopilus funicola</name>
    <dbReference type="NCBI Taxonomy" id="1934379"/>
    <lineage>
        <taxon>Eukaryota</taxon>
        <taxon>Fungi</taxon>
        <taxon>Dikarya</taxon>
        <taxon>Ascomycota</taxon>
        <taxon>Pezizomycotina</taxon>
        <taxon>Sordariomycetes</taxon>
        <taxon>Sordariomycetidae</taxon>
        <taxon>Sordariales</taxon>
        <taxon>Chaetomiaceae</taxon>
        <taxon>Dichotomopilus</taxon>
    </lineage>
</organism>
<keyword evidence="1" id="KW-0732">Signal</keyword>
<gene>
    <name evidence="3" type="ORF">C8A04DRAFT_31074</name>
</gene>
<dbReference type="AlphaFoldDB" id="A0AAN6ZKV7"/>
<dbReference type="GeneID" id="87818242"/>
<keyword evidence="4" id="KW-1185">Reference proteome</keyword>
<dbReference type="EMBL" id="MU853613">
    <property type="protein sequence ID" value="KAK4141324.1"/>
    <property type="molecule type" value="Genomic_DNA"/>
</dbReference>
<dbReference type="Pfam" id="PF20150">
    <property type="entry name" value="2EXR"/>
    <property type="match status" value="1"/>
</dbReference>
<sequence length="333" mass="38187">MDTIINLLNRLLLVLRLTKSPPLAAPPNQPEPNRIFTLFPLLPPELRLQIWALTLPTRILRTGTLTTAYNNVQLRSHLSQYHHSILTEQILRAFLSNCALRSRRVIESVCPEAREVSVRGRRAVGEVGLGWLVVRGGKGDEWLDPRTDILLIDSDIQRDENREFWKGLWGALGSEAFRGNSFTIGFTFHYMEHFHAPDAEGDNRPFWEVPRTGLVRGYKKSTWPVVMGQMSVLDTREGAMELGVYGLLADAQSVMLDLFEDGWVGKVEEARLVPQAGVFSVERVRELRRKWMEEWETVAMFSLFLGFEGDPVEWKRDGTGPYPVFLLEWNNWI</sequence>
<proteinExistence type="predicted"/>
<dbReference type="InterPro" id="IPR045518">
    <property type="entry name" value="2EXR"/>
</dbReference>
<evidence type="ECO:0000313" key="3">
    <source>
        <dbReference type="EMBL" id="KAK4141324.1"/>
    </source>
</evidence>
<accession>A0AAN6ZKV7</accession>
<feature type="signal peptide" evidence="1">
    <location>
        <begin position="1"/>
        <end position="24"/>
    </location>
</feature>
<name>A0AAN6ZKV7_9PEZI</name>
<evidence type="ECO:0000256" key="1">
    <source>
        <dbReference type="SAM" id="SignalP"/>
    </source>
</evidence>
<evidence type="ECO:0000259" key="2">
    <source>
        <dbReference type="Pfam" id="PF20150"/>
    </source>
</evidence>